<dbReference type="EMBL" id="JAMYWD010000002">
    <property type="protein sequence ID" value="KAJ4978061.1"/>
    <property type="molecule type" value="Genomic_DNA"/>
</dbReference>
<evidence type="ECO:0000259" key="2">
    <source>
        <dbReference type="Pfam" id="PF15477"/>
    </source>
</evidence>
<feature type="compositionally biased region" description="Polar residues" evidence="1">
    <location>
        <begin position="118"/>
        <end position="131"/>
    </location>
</feature>
<feature type="compositionally biased region" description="Basic and acidic residues" evidence="1">
    <location>
        <begin position="203"/>
        <end position="242"/>
    </location>
</feature>
<feature type="compositionally biased region" description="Low complexity" evidence="1">
    <location>
        <begin position="22"/>
        <end position="42"/>
    </location>
</feature>
<dbReference type="OrthoDB" id="1928974at2759"/>
<keyword evidence="4" id="KW-1185">Reference proteome</keyword>
<feature type="region of interest" description="Disordered" evidence="1">
    <location>
        <begin position="1"/>
        <end position="364"/>
    </location>
</feature>
<dbReference type="AlphaFoldDB" id="A0A9Q0KX93"/>
<name>A0A9Q0KX93_9MAGN</name>
<evidence type="ECO:0000256" key="1">
    <source>
        <dbReference type="SAM" id="MobiDB-lite"/>
    </source>
</evidence>
<evidence type="ECO:0000313" key="3">
    <source>
        <dbReference type="EMBL" id="KAJ4978061.1"/>
    </source>
</evidence>
<dbReference type="PANTHER" id="PTHR22426:SF2">
    <property type="entry name" value="ARGININE_SERINE-RICH COILED-COIL PROTEIN 2"/>
    <property type="match status" value="1"/>
</dbReference>
<feature type="domain" description="Small acidic protein-like" evidence="2">
    <location>
        <begin position="414"/>
        <end position="484"/>
    </location>
</feature>
<comment type="caution">
    <text evidence="3">The sequence shown here is derived from an EMBL/GenBank/DDBJ whole genome shotgun (WGS) entry which is preliminary data.</text>
</comment>
<feature type="compositionally biased region" description="Basic and acidic residues" evidence="1">
    <location>
        <begin position="260"/>
        <end position="312"/>
    </location>
</feature>
<dbReference type="InterPro" id="IPR028124">
    <property type="entry name" value="SMAP_dom"/>
</dbReference>
<evidence type="ECO:0000313" key="4">
    <source>
        <dbReference type="Proteomes" id="UP001141806"/>
    </source>
</evidence>
<feature type="compositionally biased region" description="Basic and acidic residues" evidence="1">
    <location>
        <begin position="132"/>
        <end position="189"/>
    </location>
</feature>
<feature type="compositionally biased region" description="Basic and acidic residues" evidence="1">
    <location>
        <begin position="48"/>
        <end position="103"/>
    </location>
</feature>
<organism evidence="3 4">
    <name type="scientific">Protea cynaroides</name>
    <dbReference type="NCBI Taxonomy" id="273540"/>
    <lineage>
        <taxon>Eukaryota</taxon>
        <taxon>Viridiplantae</taxon>
        <taxon>Streptophyta</taxon>
        <taxon>Embryophyta</taxon>
        <taxon>Tracheophyta</taxon>
        <taxon>Spermatophyta</taxon>
        <taxon>Magnoliopsida</taxon>
        <taxon>Proteales</taxon>
        <taxon>Proteaceae</taxon>
        <taxon>Protea</taxon>
    </lineage>
</organism>
<dbReference type="PANTHER" id="PTHR22426">
    <property type="entry name" value="ARGININE_SERINE-RICH COILED-COIL PROTEIN 2"/>
    <property type="match status" value="1"/>
</dbReference>
<gene>
    <name evidence="3" type="ORF">NE237_008841</name>
</gene>
<reference evidence="3" key="1">
    <citation type="journal article" date="2023" name="Plant J.">
        <title>The genome of the king protea, Protea cynaroides.</title>
        <authorList>
            <person name="Chang J."/>
            <person name="Duong T.A."/>
            <person name="Schoeman C."/>
            <person name="Ma X."/>
            <person name="Roodt D."/>
            <person name="Barker N."/>
            <person name="Li Z."/>
            <person name="Van de Peer Y."/>
            <person name="Mizrachi E."/>
        </authorList>
    </citation>
    <scope>NUCLEOTIDE SEQUENCE</scope>
    <source>
        <tissue evidence="3">Young leaves</tissue>
    </source>
</reference>
<sequence length="485" mass="55761">MKPSFRKPSNDAANRKYRRRSPSGSASSSSGGSPWHGRSRSPFNSRENTPKISDDRRRKTDDKRELDRDAGRSRHGKGGDSYRHSDRQFHRGSLDYRRHDDHNRHRNYSTEGDRDYQRLSSRSGRETSGSNRSDHSRHESERDRSRDYWHYANKYSRDKPENVRRRSKDKERETTDLECQKYSSKDSSSDRAVSGRKYTSSNMEERNGGDDKKDHRRISRDPKNDHTSSYEESRGYEKDSSTGRDGGGGRVKETLCSNPKELDGQKDVATKKRKPDDREPEKHKEQYDREPKEHSSGSRKRDGRHEQVKDKTSGPNEDQESSLKKQKFSNSGPSSSSKLLQETGNKVNQEHARSSAGEAEATRDLNAEKVAAMKAAELVNRNLMSSGYMSTDQKKKLLWGNKKNAASEESLHRWDLTLFPDHERQEKFNKLMGVKGEAKPECTHEDKDGNGLLRAEKQKELEMDLEKHYTAGLRRRDGRTVGLGL</sequence>
<dbReference type="Proteomes" id="UP001141806">
    <property type="component" value="Unassembled WGS sequence"/>
</dbReference>
<feature type="compositionally biased region" description="Polar residues" evidence="1">
    <location>
        <begin position="338"/>
        <end position="347"/>
    </location>
</feature>
<accession>A0A9Q0KX93</accession>
<dbReference type="Pfam" id="PF15477">
    <property type="entry name" value="SMAP"/>
    <property type="match status" value="1"/>
</dbReference>
<proteinExistence type="predicted"/>
<protein>
    <recommendedName>
        <fullName evidence="2">Small acidic protein-like domain-containing protein</fullName>
    </recommendedName>
</protein>